<dbReference type="AlphaFoldDB" id="A0A151NB32"/>
<reference evidence="1 2" key="1">
    <citation type="journal article" date="2012" name="Genome Biol.">
        <title>Sequencing three crocodilian genomes to illuminate the evolution of archosaurs and amniotes.</title>
        <authorList>
            <person name="St John J.A."/>
            <person name="Braun E.L."/>
            <person name="Isberg S.R."/>
            <person name="Miles L.G."/>
            <person name="Chong A.Y."/>
            <person name="Gongora J."/>
            <person name="Dalzell P."/>
            <person name="Moran C."/>
            <person name="Bed'hom B."/>
            <person name="Abzhanov A."/>
            <person name="Burgess S.C."/>
            <person name="Cooksey A.M."/>
            <person name="Castoe T.A."/>
            <person name="Crawford N.G."/>
            <person name="Densmore L.D."/>
            <person name="Drew J.C."/>
            <person name="Edwards S.V."/>
            <person name="Faircloth B.C."/>
            <person name="Fujita M.K."/>
            <person name="Greenwold M.J."/>
            <person name="Hoffmann F.G."/>
            <person name="Howard J.M."/>
            <person name="Iguchi T."/>
            <person name="Janes D.E."/>
            <person name="Khan S.Y."/>
            <person name="Kohno S."/>
            <person name="de Koning A.J."/>
            <person name="Lance S.L."/>
            <person name="McCarthy F.M."/>
            <person name="McCormack J.E."/>
            <person name="Merchant M.E."/>
            <person name="Peterson D.G."/>
            <person name="Pollock D.D."/>
            <person name="Pourmand N."/>
            <person name="Raney B.J."/>
            <person name="Roessler K.A."/>
            <person name="Sanford J.R."/>
            <person name="Sawyer R.H."/>
            <person name="Schmidt C.J."/>
            <person name="Triplett E.W."/>
            <person name="Tuberville T.D."/>
            <person name="Venegas-Anaya M."/>
            <person name="Howard J.T."/>
            <person name="Jarvis E.D."/>
            <person name="Guillette L.J.Jr."/>
            <person name="Glenn T.C."/>
            <person name="Green R.E."/>
            <person name="Ray D.A."/>
        </authorList>
    </citation>
    <scope>NUCLEOTIDE SEQUENCE [LARGE SCALE GENOMIC DNA]</scope>
    <source>
        <strain evidence="1">KSC_2009_1</strain>
    </source>
</reference>
<comment type="caution">
    <text evidence="1">The sequence shown here is derived from an EMBL/GenBank/DDBJ whole genome shotgun (WGS) entry which is preliminary data.</text>
</comment>
<organism evidence="1 2">
    <name type="scientific">Alligator mississippiensis</name>
    <name type="common">American alligator</name>
    <dbReference type="NCBI Taxonomy" id="8496"/>
    <lineage>
        <taxon>Eukaryota</taxon>
        <taxon>Metazoa</taxon>
        <taxon>Chordata</taxon>
        <taxon>Craniata</taxon>
        <taxon>Vertebrata</taxon>
        <taxon>Euteleostomi</taxon>
        <taxon>Archelosauria</taxon>
        <taxon>Archosauria</taxon>
        <taxon>Crocodylia</taxon>
        <taxon>Alligatoridae</taxon>
        <taxon>Alligatorinae</taxon>
        <taxon>Alligator</taxon>
    </lineage>
</organism>
<protein>
    <submittedName>
        <fullName evidence="1">Uncharacterized protein</fullName>
    </submittedName>
</protein>
<keyword evidence="2" id="KW-1185">Reference proteome</keyword>
<evidence type="ECO:0000313" key="1">
    <source>
        <dbReference type="EMBL" id="KYO33981.1"/>
    </source>
</evidence>
<dbReference type="EMBL" id="AKHW03003627">
    <property type="protein sequence ID" value="KYO33981.1"/>
    <property type="molecule type" value="Genomic_DNA"/>
</dbReference>
<accession>A0A151NB32</accession>
<name>A0A151NB32_ALLMI</name>
<proteinExistence type="predicted"/>
<dbReference type="Proteomes" id="UP000050525">
    <property type="component" value="Unassembled WGS sequence"/>
</dbReference>
<sequence>MAIIKLATHTSLCFIGNRFSMAPCMAGVAIHEVLTGKRLDPKEHSIQPDSVARWYTASYELKLSTD</sequence>
<gene>
    <name evidence="1" type="ORF">Y1Q_0024581</name>
</gene>
<evidence type="ECO:0000313" key="2">
    <source>
        <dbReference type="Proteomes" id="UP000050525"/>
    </source>
</evidence>